<keyword evidence="1" id="KW-0472">Membrane</keyword>
<evidence type="ECO:0000313" key="2">
    <source>
        <dbReference type="EMBL" id="VAW72191.1"/>
    </source>
</evidence>
<reference evidence="2" key="1">
    <citation type="submission" date="2018-06" db="EMBL/GenBank/DDBJ databases">
        <authorList>
            <person name="Zhirakovskaya E."/>
        </authorList>
    </citation>
    <scope>NUCLEOTIDE SEQUENCE</scope>
</reference>
<proteinExistence type="predicted"/>
<sequence>MSRINVMYYILFIVMIGLILYISSASADRLKKGEGDDLAKLVKIASTLNSAQWVSYVGITKKRLYIEYGTSVHTGSFFTKEPSYTLYWFLRSEVSKHQVEILKSKSVE</sequence>
<keyword evidence="1" id="KW-1133">Transmembrane helix</keyword>
<organism evidence="2">
    <name type="scientific">hydrothermal vent metagenome</name>
    <dbReference type="NCBI Taxonomy" id="652676"/>
    <lineage>
        <taxon>unclassified sequences</taxon>
        <taxon>metagenomes</taxon>
        <taxon>ecological metagenomes</taxon>
    </lineage>
</organism>
<name>A0A3B0XXB5_9ZZZZ</name>
<keyword evidence="1" id="KW-0812">Transmembrane</keyword>
<dbReference type="AlphaFoldDB" id="A0A3B0XXB5"/>
<feature type="transmembrane region" description="Helical" evidence="1">
    <location>
        <begin position="6"/>
        <end position="23"/>
    </location>
</feature>
<gene>
    <name evidence="2" type="ORF">MNBD_GAMMA12-2066</name>
</gene>
<protein>
    <submittedName>
        <fullName evidence="2">Uncharacterized protein</fullName>
    </submittedName>
</protein>
<accession>A0A3B0XXB5</accession>
<dbReference type="EMBL" id="UOFL01000035">
    <property type="protein sequence ID" value="VAW72191.1"/>
    <property type="molecule type" value="Genomic_DNA"/>
</dbReference>
<evidence type="ECO:0000256" key="1">
    <source>
        <dbReference type="SAM" id="Phobius"/>
    </source>
</evidence>